<evidence type="ECO:0000313" key="2">
    <source>
        <dbReference type="Proteomes" id="UP000182375"/>
    </source>
</evidence>
<organism evidence="1 2">
    <name type="scientific">Streptomyces misionensis</name>
    <dbReference type="NCBI Taxonomy" id="67331"/>
    <lineage>
        <taxon>Bacteria</taxon>
        <taxon>Bacillati</taxon>
        <taxon>Actinomycetota</taxon>
        <taxon>Actinomycetes</taxon>
        <taxon>Kitasatosporales</taxon>
        <taxon>Streptomycetaceae</taxon>
        <taxon>Streptomyces</taxon>
    </lineage>
</organism>
<reference evidence="1 2" key="1">
    <citation type="submission" date="2016-10" db="EMBL/GenBank/DDBJ databases">
        <authorList>
            <person name="de Groot N.N."/>
        </authorList>
    </citation>
    <scope>NUCLEOTIDE SEQUENCE [LARGE SCALE GENOMIC DNA]</scope>
    <source>
        <strain evidence="1 2">DSM 40306</strain>
    </source>
</reference>
<sequence length="87" mass="9641">MTLAELRAALAKLDHLPDETKVILAKDAEGNGFSPLDGAEEGMYWAETTWSGEHYLSEEQRLAKDEPDDWSPAPDDAVPAVFLWPVN</sequence>
<proteinExistence type="predicted"/>
<evidence type="ECO:0000313" key="1">
    <source>
        <dbReference type="EMBL" id="SEC04172.1"/>
    </source>
</evidence>
<dbReference type="Proteomes" id="UP000182375">
    <property type="component" value="Unassembled WGS sequence"/>
</dbReference>
<dbReference type="STRING" id="67331.SAMN04490357_1032"/>
<dbReference type="AlphaFoldDB" id="A0A1H4PB06"/>
<dbReference type="RefSeq" id="WP_074990968.1">
    <property type="nucleotide sequence ID" value="NZ_FNTD01000004.1"/>
</dbReference>
<dbReference type="EMBL" id="FNTD01000004">
    <property type="protein sequence ID" value="SEC04172.1"/>
    <property type="molecule type" value="Genomic_DNA"/>
</dbReference>
<gene>
    <name evidence="1" type="ORF">SAMN04490357_1032</name>
</gene>
<name>A0A1H4PB06_9ACTN</name>
<accession>A0A1H4PB06</accession>
<dbReference type="GeneID" id="95510272"/>
<protein>
    <submittedName>
        <fullName evidence="1">Uncharacterized protein</fullName>
    </submittedName>
</protein>